<evidence type="ECO:0000256" key="5">
    <source>
        <dbReference type="ARBA" id="ARBA00022917"/>
    </source>
</evidence>
<proteinExistence type="inferred from homology"/>
<name>A0AAW1N5R0_SAPOF</name>
<reference evidence="8" key="1">
    <citation type="submission" date="2024-03" db="EMBL/GenBank/DDBJ databases">
        <title>WGS assembly of Saponaria officinalis var. Norfolk2.</title>
        <authorList>
            <person name="Jenkins J."/>
            <person name="Shu S."/>
            <person name="Grimwood J."/>
            <person name="Barry K."/>
            <person name="Goodstein D."/>
            <person name="Schmutz J."/>
            <person name="Leebens-Mack J."/>
            <person name="Osbourn A."/>
        </authorList>
    </citation>
    <scope>NUCLEOTIDE SEQUENCE [LARGE SCALE GENOMIC DNA]</scope>
    <source>
        <strain evidence="8">JIC</strain>
    </source>
</reference>
<dbReference type="GO" id="GO:0003743">
    <property type="term" value="F:translation initiation factor activity"/>
    <property type="evidence" value="ECO:0007669"/>
    <property type="project" value="UniProtKB-KW"/>
</dbReference>
<keyword evidence="2" id="KW-0396">Initiation factor</keyword>
<dbReference type="InterPro" id="IPR001040">
    <property type="entry name" value="TIF_eIF_4E"/>
</dbReference>
<dbReference type="GO" id="GO:0006417">
    <property type="term" value="P:regulation of translation"/>
    <property type="evidence" value="ECO:0007669"/>
    <property type="project" value="UniProtKB-KW"/>
</dbReference>
<keyword evidence="5" id="KW-0648">Protein biosynthesis</keyword>
<accession>A0AAW1N5R0</accession>
<feature type="signal peptide" evidence="7">
    <location>
        <begin position="1"/>
        <end position="18"/>
    </location>
</feature>
<dbReference type="AlphaFoldDB" id="A0AAW1N5R0"/>
<keyword evidence="4" id="KW-0694">RNA-binding</keyword>
<keyword evidence="3" id="KW-0810">Translation regulation</keyword>
<evidence type="ECO:0000256" key="7">
    <source>
        <dbReference type="SAM" id="SignalP"/>
    </source>
</evidence>
<feature type="chain" id="PRO_5043721581" description="mRNA cap-binding protein" evidence="7">
    <location>
        <begin position="19"/>
        <end position="72"/>
    </location>
</feature>
<dbReference type="EMBL" id="JBDFQZ010000001">
    <property type="protein sequence ID" value="KAK9755745.1"/>
    <property type="molecule type" value="Genomic_DNA"/>
</dbReference>
<keyword evidence="9" id="KW-1185">Reference proteome</keyword>
<evidence type="ECO:0000256" key="1">
    <source>
        <dbReference type="ARBA" id="ARBA00009860"/>
    </source>
</evidence>
<sequence length="72" mass="8061">MKCVFLLILLCPTHEVFQNKCCFCGAGENVCGAVLSIRFSEDIVSVWNKNASDYQAIMALRDAIKRHLKLSP</sequence>
<evidence type="ECO:0000313" key="9">
    <source>
        <dbReference type="Proteomes" id="UP001443914"/>
    </source>
</evidence>
<dbReference type="InterPro" id="IPR023398">
    <property type="entry name" value="TIF_eIF4e-like"/>
</dbReference>
<dbReference type="GO" id="GO:0003723">
    <property type="term" value="F:RNA binding"/>
    <property type="evidence" value="ECO:0007669"/>
    <property type="project" value="UniProtKB-KW"/>
</dbReference>
<evidence type="ECO:0000256" key="2">
    <source>
        <dbReference type="ARBA" id="ARBA00022540"/>
    </source>
</evidence>
<comment type="similarity">
    <text evidence="1">Belongs to the eukaryotic initiation factor 4E family.</text>
</comment>
<dbReference type="Pfam" id="PF01652">
    <property type="entry name" value="IF4E"/>
    <property type="match status" value="1"/>
</dbReference>
<keyword evidence="7" id="KW-0732">Signal</keyword>
<protein>
    <recommendedName>
        <fullName evidence="6">mRNA cap-binding protein</fullName>
    </recommendedName>
</protein>
<dbReference type="GO" id="GO:0009615">
    <property type="term" value="P:response to virus"/>
    <property type="evidence" value="ECO:0007669"/>
    <property type="project" value="UniProtKB-ARBA"/>
</dbReference>
<evidence type="ECO:0000256" key="6">
    <source>
        <dbReference type="ARBA" id="ARBA00030245"/>
    </source>
</evidence>
<comment type="caution">
    <text evidence="8">The sequence shown here is derived from an EMBL/GenBank/DDBJ whole genome shotgun (WGS) entry which is preliminary data.</text>
</comment>
<dbReference type="SUPFAM" id="SSF55418">
    <property type="entry name" value="eIF4e-like"/>
    <property type="match status" value="1"/>
</dbReference>
<evidence type="ECO:0000256" key="4">
    <source>
        <dbReference type="ARBA" id="ARBA00022884"/>
    </source>
</evidence>
<organism evidence="8 9">
    <name type="scientific">Saponaria officinalis</name>
    <name type="common">Common soapwort</name>
    <name type="synonym">Lychnis saponaria</name>
    <dbReference type="NCBI Taxonomy" id="3572"/>
    <lineage>
        <taxon>Eukaryota</taxon>
        <taxon>Viridiplantae</taxon>
        <taxon>Streptophyta</taxon>
        <taxon>Embryophyta</taxon>
        <taxon>Tracheophyta</taxon>
        <taxon>Spermatophyta</taxon>
        <taxon>Magnoliopsida</taxon>
        <taxon>eudicotyledons</taxon>
        <taxon>Gunneridae</taxon>
        <taxon>Pentapetalae</taxon>
        <taxon>Caryophyllales</taxon>
        <taxon>Caryophyllaceae</taxon>
        <taxon>Caryophylleae</taxon>
        <taxon>Saponaria</taxon>
    </lineage>
</organism>
<dbReference type="Proteomes" id="UP001443914">
    <property type="component" value="Unassembled WGS sequence"/>
</dbReference>
<gene>
    <name evidence="8" type="ORF">RND81_01G047100</name>
</gene>
<evidence type="ECO:0000256" key="3">
    <source>
        <dbReference type="ARBA" id="ARBA00022845"/>
    </source>
</evidence>
<evidence type="ECO:0000313" key="8">
    <source>
        <dbReference type="EMBL" id="KAK9755745.1"/>
    </source>
</evidence>
<dbReference type="Gene3D" id="3.30.760.10">
    <property type="entry name" value="RNA Cap, Translation Initiation Factor Eif4e"/>
    <property type="match status" value="1"/>
</dbReference>